<dbReference type="GO" id="GO:0000938">
    <property type="term" value="C:GARP complex"/>
    <property type="evidence" value="ECO:0007669"/>
    <property type="project" value="InterPro"/>
</dbReference>
<evidence type="ECO:0000256" key="1">
    <source>
        <dbReference type="SAM" id="Coils"/>
    </source>
</evidence>
<dbReference type="Pfam" id="PF04100">
    <property type="entry name" value="Vps53_N"/>
    <property type="match status" value="1"/>
</dbReference>
<name>A0AAW0GFR5_9APHY</name>
<gene>
    <name evidence="3" type="ORF">QCA50_004023</name>
</gene>
<protein>
    <recommendedName>
        <fullName evidence="2">Vps53 N-terminal domain-containing protein</fullName>
    </recommendedName>
</protein>
<sequence>MSDNPHVLSFEHPTRPENVLPQELFLSIQRILESKQTHDDNAFEVFSGELDSVKALNSYFPDEAALGQLENIQIKLSAQEQDIRREIDELESELRKEQDPSRMQLIQEMISDLLGQVSRIREKATESEAVVRNITKEIQVLDLAKRNLILSMTTLKRLQMLVNALGQLEEQVKNSQYADIAQSLAAVKQICQSFKPYMSVQRISQISRRVQELQVELKSKVDSEWEKFYAQDPSRPVKPSTMAAACQVVDVLGGDVRQQFVDRYVALELKEYRRIFRATDEAGQLDNLSRRFAWFRRLLQTHENETGRVFPADWKAAWYLVAKFAEITRDDLTILLSKAGSKLSVKQLLDTLQETLEFETSIGKRYATPFEEILKATHPTNATRPSRSISFSFEAHMGIFIDAQDKALSEMLSQYRGTKSRSSLEAAAPSLGDDSSTPVLVLPSSTELFYFYAQVLDQCSDLFTGQPLFDLCNLYKKWLRIYAEDVLVSSMKKPSTTSVRRSIEARFEPSEVRNACTLVNTADYCHSTALELEQKIKEKINPEFKERISLQDESDVFVGVISASIQILTRELDAACEPAFNAMKRTAWSTLSFVSGQSGYVDELVKAMEYFAELVKPLVEQKRYLKNLFDKMSSLVFAKFTNSLVKSRPLKEIGAEQVHYIILLVLTTLTLKPGLAPYRLTSLEGFTSPPPRRISFDFQLCSQCDEQYDQTRGSPQSHCYPCGSRRGICIELYSSHRRCIYFKFPKGPRSKGLVTSPAERFNGFFPCCYKHEDELGGQVFLVVVRYGPWYDHRVD</sequence>
<dbReference type="GO" id="GO:0005829">
    <property type="term" value="C:cytosol"/>
    <property type="evidence" value="ECO:0007669"/>
    <property type="project" value="GOC"/>
</dbReference>
<feature type="domain" description="Vps53 N-terminal" evidence="2">
    <location>
        <begin position="50"/>
        <end position="415"/>
    </location>
</feature>
<feature type="coiled-coil region" evidence="1">
    <location>
        <begin position="69"/>
        <end position="96"/>
    </location>
</feature>
<dbReference type="GO" id="GO:0042147">
    <property type="term" value="P:retrograde transport, endosome to Golgi"/>
    <property type="evidence" value="ECO:0007669"/>
    <property type="project" value="InterPro"/>
</dbReference>
<keyword evidence="1" id="KW-0175">Coiled coil</keyword>
<dbReference type="PANTHER" id="PTHR12820">
    <property type="entry name" value="VACUOLAR SORTING PROTEIN 53"/>
    <property type="match status" value="1"/>
</dbReference>
<proteinExistence type="predicted"/>
<keyword evidence="4" id="KW-1185">Reference proteome</keyword>
<evidence type="ECO:0000259" key="2">
    <source>
        <dbReference type="Pfam" id="PF04100"/>
    </source>
</evidence>
<organism evidence="3 4">
    <name type="scientific">Cerrena zonata</name>
    <dbReference type="NCBI Taxonomy" id="2478898"/>
    <lineage>
        <taxon>Eukaryota</taxon>
        <taxon>Fungi</taxon>
        <taxon>Dikarya</taxon>
        <taxon>Basidiomycota</taxon>
        <taxon>Agaricomycotina</taxon>
        <taxon>Agaricomycetes</taxon>
        <taxon>Polyporales</taxon>
        <taxon>Cerrenaceae</taxon>
        <taxon>Cerrena</taxon>
    </lineage>
</organism>
<dbReference type="PANTHER" id="PTHR12820:SF0">
    <property type="entry name" value="VACUOLAR PROTEIN SORTING-ASSOCIATED PROTEIN 53 HOMOLOG"/>
    <property type="match status" value="1"/>
</dbReference>
<reference evidence="3 4" key="1">
    <citation type="submission" date="2022-09" db="EMBL/GenBank/DDBJ databases">
        <authorList>
            <person name="Palmer J.M."/>
        </authorList>
    </citation>
    <scope>NUCLEOTIDE SEQUENCE [LARGE SCALE GENOMIC DNA]</scope>
    <source>
        <strain evidence="3 4">DSM 7382</strain>
    </source>
</reference>
<evidence type="ECO:0000313" key="4">
    <source>
        <dbReference type="Proteomes" id="UP001385951"/>
    </source>
</evidence>
<dbReference type="Proteomes" id="UP001385951">
    <property type="component" value="Unassembled WGS sequence"/>
</dbReference>
<evidence type="ECO:0000313" key="3">
    <source>
        <dbReference type="EMBL" id="KAK7692398.1"/>
    </source>
</evidence>
<accession>A0AAW0GFR5</accession>
<dbReference type="EMBL" id="JASBNA010000004">
    <property type="protein sequence ID" value="KAK7692398.1"/>
    <property type="molecule type" value="Genomic_DNA"/>
</dbReference>
<dbReference type="InterPro" id="IPR039766">
    <property type="entry name" value="Vps53"/>
</dbReference>
<comment type="caution">
    <text evidence="3">The sequence shown here is derived from an EMBL/GenBank/DDBJ whole genome shotgun (WGS) entry which is preliminary data.</text>
</comment>
<dbReference type="InterPro" id="IPR007234">
    <property type="entry name" value="Vps53_N"/>
</dbReference>
<dbReference type="AlphaFoldDB" id="A0AAW0GFR5"/>